<proteinExistence type="predicted"/>
<dbReference type="AlphaFoldDB" id="A0A399FWC1"/>
<sequence>MVRNKLKLDKFYRKLMERENISHREALLIYEALHKEAVSLGIISSKNILDGLGIDLRIARAINGLT</sequence>
<gene>
    <name evidence="1" type="ORF">B9J77_01995</name>
</gene>
<evidence type="ECO:0000313" key="2">
    <source>
        <dbReference type="Proteomes" id="UP000266287"/>
    </source>
</evidence>
<accession>A0A399FWC1</accession>
<comment type="caution">
    <text evidence="1">The sequence shown here is derived from an EMBL/GenBank/DDBJ whole genome shotgun (WGS) entry which is preliminary data.</text>
</comment>
<dbReference type="Proteomes" id="UP000266287">
    <property type="component" value="Unassembled WGS sequence"/>
</dbReference>
<name>A0A399FWC1_UNCN2</name>
<dbReference type="EMBL" id="NDHY01000003">
    <property type="protein sequence ID" value="RII00524.1"/>
    <property type="molecule type" value="Genomic_DNA"/>
</dbReference>
<reference evidence="1 2" key="1">
    <citation type="submission" date="2018-08" db="EMBL/GenBank/DDBJ databases">
        <title>Draft genome of candidate division NPL-UPA2 bacterium Unc8 that adapted to ultra-basic serpentinizing groundwater.</title>
        <authorList>
            <person name="Ishii S."/>
            <person name="Suzuki S."/>
            <person name="Nealson K.H."/>
        </authorList>
    </citation>
    <scope>NUCLEOTIDE SEQUENCE [LARGE SCALE GENOMIC DNA]</scope>
    <source>
        <strain evidence="1">Unc8</strain>
    </source>
</reference>
<evidence type="ECO:0000313" key="1">
    <source>
        <dbReference type="EMBL" id="RII00524.1"/>
    </source>
</evidence>
<protein>
    <submittedName>
        <fullName evidence="1">Uncharacterized protein</fullName>
    </submittedName>
</protein>
<organism evidence="1 2">
    <name type="scientific">candidate division NPL-UPA2 bacterium Unc8</name>
    <dbReference type="NCBI Taxonomy" id="1980939"/>
    <lineage>
        <taxon>Bacteria</taxon>
    </lineage>
</organism>